<reference evidence="10" key="1">
    <citation type="submission" date="2019-08" db="EMBL/GenBank/DDBJ databases">
        <authorList>
            <person name="Kucharzyk K."/>
            <person name="Murdoch R.W."/>
            <person name="Higgins S."/>
            <person name="Loffler F."/>
        </authorList>
    </citation>
    <scope>NUCLEOTIDE SEQUENCE</scope>
</reference>
<comment type="similarity">
    <text evidence="1">Belongs to the peptidase S11 family.</text>
</comment>
<feature type="transmembrane region" description="Helical" evidence="7">
    <location>
        <begin position="86"/>
        <end position="105"/>
    </location>
</feature>
<dbReference type="GO" id="GO:0009252">
    <property type="term" value="P:peptidoglycan biosynthetic process"/>
    <property type="evidence" value="ECO:0007669"/>
    <property type="project" value="UniProtKB-KW"/>
</dbReference>
<dbReference type="InterPro" id="IPR006976">
    <property type="entry name" value="VanZ-like"/>
</dbReference>
<evidence type="ECO:0000256" key="6">
    <source>
        <dbReference type="ARBA" id="ARBA00023316"/>
    </source>
</evidence>
<feature type="transmembrane region" description="Helical" evidence="7">
    <location>
        <begin position="6"/>
        <end position="23"/>
    </location>
</feature>
<dbReference type="EMBL" id="VSSQ01006938">
    <property type="protein sequence ID" value="MPM34326.1"/>
    <property type="molecule type" value="Genomic_DNA"/>
</dbReference>
<evidence type="ECO:0000256" key="1">
    <source>
        <dbReference type="ARBA" id="ARBA00007164"/>
    </source>
</evidence>
<dbReference type="GO" id="GO:0071555">
    <property type="term" value="P:cell wall organization"/>
    <property type="evidence" value="ECO:0007669"/>
    <property type="project" value="UniProtKB-KW"/>
</dbReference>
<gene>
    <name evidence="10" type="ORF">SDC9_80908</name>
</gene>
<feature type="transmembrane region" description="Helical" evidence="7">
    <location>
        <begin position="175"/>
        <end position="192"/>
    </location>
</feature>
<keyword evidence="2" id="KW-0732">Signal</keyword>
<name>A0A644Z0H0_9ZZZZ</name>
<keyword evidence="5" id="KW-0573">Peptidoglycan synthesis</keyword>
<dbReference type="PANTHER" id="PTHR21581:SF6">
    <property type="entry name" value="TRAFFICKING PROTEIN PARTICLE COMPLEX SUBUNIT 12"/>
    <property type="match status" value="1"/>
</dbReference>
<feature type="transmembrane region" description="Helical" evidence="7">
    <location>
        <begin position="35"/>
        <end position="66"/>
    </location>
</feature>
<dbReference type="Gene3D" id="3.40.710.10">
    <property type="entry name" value="DD-peptidase/beta-lactamase superfamily"/>
    <property type="match status" value="1"/>
</dbReference>
<keyword evidence="4" id="KW-0133">Cell shape</keyword>
<keyword evidence="7" id="KW-1133">Transmembrane helix</keyword>
<feature type="transmembrane region" description="Helical" evidence="7">
    <location>
        <begin position="143"/>
        <end position="163"/>
    </location>
</feature>
<comment type="caution">
    <text evidence="10">The sequence shown here is derived from an EMBL/GenBank/DDBJ whole genome shotgun (WGS) entry which is preliminary data.</text>
</comment>
<accession>A0A644Z0H0</accession>
<evidence type="ECO:0000313" key="10">
    <source>
        <dbReference type="EMBL" id="MPM34326.1"/>
    </source>
</evidence>
<feature type="domain" description="Peptidase S11 D-alanyl-D-alanine carboxypeptidase A N-terminal" evidence="8">
    <location>
        <begin position="223"/>
        <end position="463"/>
    </location>
</feature>
<dbReference type="InterPro" id="IPR012338">
    <property type="entry name" value="Beta-lactam/transpept-like"/>
</dbReference>
<dbReference type="PANTHER" id="PTHR21581">
    <property type="entry name" value="D-ALANYL-D-ALANINE CARBOXYPEPTIDASE"/>
    <property type="match status" value="1"/>
</dbReference>
<evidence type="ECO:0000256" key="4">
    <source>
        <dbReference type="ARBA" id="ARBA00022960"/>
    </source>
</evidence>
<dbReference type="InterPro" id="IPR001967">
    <property type="entry name" value="Peptidase_S11_N"/>
</dbReference>
<evidence type="ECO:0000259" key="8">
    <source>
        <dbReference type="Pfam" id="PF00768"/>
    </source>
</evidence>
<dbReference type="Pfam" id="PF04892">
    <property type="entry name" value="VanZ"/>
    <property type="match status" value="1"/>
</dbReference>
<keyword evidence="7" id="KW-0472">Membrane</keyword>
<evidence type="ECO:0000256" key="5">
    <source>
        <dbReference type="ARBA" id="ARBA00022984"/>
    </source>
</evidence>
<dbReference type="SUPFAM" id="SSF56601">
    <property type="entry name" value="beta-lactamase/transpeptidase-like"/>
    <property type="match status" value="1"/>
</dbReference>
<sequence length="481" mass="52030">MLIWDVLSYLPYGAAAGLVFLVVRRMIKKERTPLLSIGITLALALCLTVIFAVTVAPLCAYTLQFFGNSINLIPFAVLKDVKDNPWNFYGNMLLFIPVGVLPMLLWDKFRKLSVTLCFAAGLSALIETLQLFSPRGTDIDDVILNTAGAFWGFVLGKVILKLYPELRRLARRGKGQFAVLAGLVLLAVFARGDTLPKMSEGALTPPPTEITTDPLPNAAFDNLSLTAKNVVFMEMEADTALYEKGADEKIAPASTAKLLTALTVLDICGTDDEVTVGNEVACIAKDASRAWLAPKNRLSVKQLLYAMLLPSGNDAAYTLAVYSGRQLLKDDNASIDDALEAFMEAANKKAEKLGASSSHFISPDGYDAEGQYTTARDLAVIAKAFAKRDTLIEIAAKSRVSLAFASGQQVTYENTNELINPASPYYFKEATGLKTGTSEAAGCCLVSSAKIDGKDYLCIVMGDTEEGRWEDTWTLYGALSS</sequence>
<dbReference type="InterPro" id="IPR018044">
    <property type="entry name" value="Peptidase_S11"/>
</dbReference>
<protein>
    <recommendedName>
        <fullName evidence="11">Peptidase S11 D-alanyl-D-alanine carboxypeptidase A N-terminal domain-containing protein</fullName>
    </recommendedName>
</protein>
<organism evidence="10">
    <name type="scientific">bioreactor metagenome</name>
    <dbReference type="NCBI Taxonomy" id="1076179"/>
    <lineage>
        <taxon>unclassified sequences</taxon>
        <taxon>metagenomes</taxon>
        <taxon>ecological metagenomes</taxon>
    </lineage>
</organism>
<evidence type="ECO:0000256" key="2">
    <source>
        <dbReference type="ARBA" id="ARBA00022729"/>
    </source>
</evidence>
<dbReference type="GO" id="GO:0006508">
    <property type="term" value="P:proteolysis"/>
    <property type="evidence" value="ECO:0007669"/>
    <property type="project" value="InterPro"/>
</dbReference>
<dbReference type="GO" id="GO:0009002">
    <property type="term" value="F:serine-type D-Ala-D-Ala carboxypeptidase activity"/>
    <property type="evidence" value="ECO:0007669"/>
    <property type="project" value="InterPro"/>
</dbReference>
<proteinExistence type="inferred from homology"/>
<evidence type="ECO:0000259" key="9">
    <source>
        <dbReference type="Pfam" id="PF04892"/>
    </source>
</evidence>
<keyword evidence="6" id="KW-0961">Cell wall biogenesis/degradation</keyword>
<feature type="domain" description="VanZ-like" evidence="9">
    <location>
        <begin position="41"/>
        <end position="158"/>
    </location>
</feature>
<dbReference type="PRINTS" id="PR00725">
    <property type="entry name" value="DADACBPTASE1"/>
</dbReference>
<dbReference type="GO" id="GO:0008360">
    <property type="term" value="P:regulation of cell shape"/>
    <property type="evidence" value="ECO:0007669"/>
    <property type="project" value="UniProtKB-KW"/>
</dbReference>
<evidence type="ECO:0008006" key="11">
    <source>
        <dbReference type="Google" id="ProtNLM"/>
    </source>
</evidence>
<feature type="transmembrane region" description="Helical" evidence="7">
    <location>
        <begin position="112"/>
        <end position="131"/>
    </location>
</feature>
<evidence type="ECO:0000256" key="3">
    <source>
        <dbReference type="ARBA" id="ARBA00022801"/>
    </source>
</evidence>
<dbReference type="Pfam" id="PF00768">
    <property type="entry name" value="Peptidase_S11"/>
    <property type="match status" value="1"/>
</dbReference>
<dbReference type="AlphaFoldDB" id="A0A644Z0H0"/>
<keyword evidence="3" id="KW-0378">Hydrolase</keyword>
<keyword evidence="7" id="KW-0812">Transmembrane</keyword>
<evidence type="ECO:0000256" key="7">
    <source>
        <dbReference type="SAM" id="Phobius"/>
    </source>
</evidence>